<reference evidence="1 2" key="1">
    <citation type="journal article" date="2020" name="Nat. Food">
        <title>A phased Vanilla planifolia genome enables genetic improvement of flavour and production.</title>
        <authorList>
            <person name="Hasing T."/>
            <person name="Tang H."/>
            <person name="Brym M."/>
            <person name="Khazi F."/>
            <person name="Huang T."/>
            <person name="Chambers A.H."/>
        </authorList>
    </citation>
    <scope>NUCLEOTIDE SEQUENCE [LARGE SCALE GENOMIC DNA]</scope>
    <source>
        <tissue evidence="1">Leaf</tissue>
    </source>
</reference>
<gene>
    <name evidence="1" type="ORF">HPP92_018967</name>
</gene>
<evidence type="ECO:0000313" key="1">
    <source>
        <dbReference type="EMBL" id="KAG0464803.1"/>
    </source>
</evidence>
<dbReference type="EMBL" id="JADCNM010000010">
    <property type="protein sequence ID" value="KAG0464803.1"/>
    <property type="molecule type" value="Genomic_DNA"/>
</dbReference>
<accession>A0A835Q4Y7</accession>
<sequence length="117" mass="13269">MRRCFVPRASFQELETVRRWTSRGVSLSTFRSGRYGGRAPVCSSAYTQWSSRWLLHCFSWKLPGSMKPSEFSMDDVFGLAEPQSRANSPPLVPVGASLRLQAGNFNRGNWENTSFFP</sequence>
<dbReference type="Proteomes" id="UP000639772">
    <property type="component" value="Chromosome 10"/>
</dbReference>
<dbReference type="AlphaFoldDB" id="A0A835Q4Y7"/>
<protein>
    <submittedName>
        <fullName evidence="1">Uncharacterized protein</fullName>
    </submittedName>
</protein>
<evidence type="ECO:0000313" key="2">
    <source>
        <dbReference type="Proteomes" id="UP000639772"/>
    </source>
</evidence>
<comment type="caution">
    <text evidence="1">The sequence shown here is derived from an EMBL/GenBank/DDBJ whole genome shotgun (WGS) entry which is preliminary data.</text>
</comment>
<name>A0A835Q4Y7_VANPL</name>
<organism evidence="1 2">
    <name type="scientific">Vanilla planifolia</name>
    <name type="common">Vanilla</name>
    <dbReference type="NCBI Taxonomy" id="51239"/>
    <lineage>
        <taxon>Eukaryota</taxon>
        <taxon>Viridiplantae</taxon>
        <taxon>Streptophyta</taxon>
        <taxon>Embryophyta</taxon>
        <taxon>Tracheophyta</taxon>
        <taxon>Spermatophyta</taxon>
        <taxon>Magnoliopsida</taxon>
        <taxon>Liliopsida</taxon>
        <taxon>Asparagales</taxon>
        <taxon>Orchidaceae</taxon>
        <taxon>Vanilloideae</taxon>
        <taxon>Vanilleae</taxon>
        <taxon>Vanilla</taxon>
    </lineage>
</organism>
<proteinExistence type="predicted"/>